<dbReference type="PANTHER" id="PTHR43776">
    <property type="entry name" value="TRANSPORT ATP-BINDING PROTEIN"/>
    <property type="match status" value="1"/>
</dbReference>
<feature type="domain" description="ABC transporter" evidence="5">
    <location>
        <begin position="298"/>
        <end position="548"/>
    </location>
</feature>
<evidence type="ECO:0000313" key="7">
    <source>
        <dbReference type="Proteomes" id="UP000612352"/>
    </source>
</evidence>
<name>A0ABS1BDS2_9MICO</name>
<dbReference type="RefSeq" id="WP_200503678.1">
    <property type="nucleotide sequence ID" value="NZ_JAEDAJ010000013.1"/>
</dbReference>
<evidence type="ECO:0000256" key="1">
    <source>
        <dbReference type="ARBA" id="ARBA00005417"/>
    </source>
</evidence>
<dbReference type="PROSITE" id="PS00211">
    <property type="entry name" value="ABC_TRANSPORTER_1"/>
    <property type="match status" value="2"/>
</dbReference>
<evidence type="ECO:0000259" key="5">
    <source>
        <dbReference type="PROSITE" id="PS50893"/>
    </source>
</evidence>
<dbReference type="Pfam" id="PF00005">
    <property type="entry name" value="ABC_tran"/>
    <property type="match status" value="2"/>
</dbReference>
<dbReference type="PROSITE" id="PS50893">
    <property type="entry name" value="ABC_TRANSPORTER_2"/>
    <property type="match status" value="2"/>
</dbReference>
<evidence type="ECO:0000256" key="4">
    <source>
        <dbReference type="ARBA" id="ARBA00022840"/>
    </source>
</evidence>
<keyword evidence="2" id="KW-0813">Transport</keyword>
<dbReference type="Pfam" id="PF08352">
    <property type="entry name" value="oligo_HPY"/>
    <property type="match status" value="2"/>
</dbReference>
<dbReference type="InterPro" id="IPR013563">
    <property type="entry name" value="Oligopep_ABC_C"/>
</dbReference>
<evidence type="ECO:0000256" key="3">
    <source>
        <dbReference type="ARBA" id="ARBA00022741"/>
    </source>
</evidence>
<dbReference type="NCBIfam" id="NF007739">
    <property type="entry name" value="PRK10419.1"/>
    <property type="match status" value="2"/>
</dbReference>
<comment type="similarity">
    <text evidence="1">Belongs to the ABC transporter superfamily.</text>
</comment>
<keyword evidence="3" id="KW-0547">Nucleotide-binding</keyword>
<dbReference type="InterPro" id="IPR027417">
    <property type="entry name" value="P-loop_NTPase"/>
</dbReference>
<reference evidence="6 7" key="1">
    <citation type="submission" date="2020-12" db="EMBL/GenBank/DDBJ databases">
        <title>Brachybacterium sp. MASK1Z-5, whole genome shotgun sequence.</title>
        <authorList>
            <person name="Tuo L."/>
        </authorList>
    </citation>
    <scope>NUCLEOTIDE SEQUENCE [LARGE SCALE GENOMIC DNA]</scope>
    <source>
        <strain evidence="6 7">MASK1Z-5</strain>
    </source>
</reference>
<dbReference type="Gene3D" id="3.40.50.300">
    <property type="entry name" value="P-loop containing nucleotide triphosphate hydrolases"/>
    <property type="match status" value="2"/>
</dbReference>
<dbReference type="InterPro" id="IPR050319">
    <property type="entry name" value="ABC_transp_ATP-bind"/>
</dbReference>
<organism evidence="6 7">
    <name type="scientific">Brachybacterium halotolerans</name>
    <dbReference type="NCBI Taxonomy" id="2795215"/>
    <lineage>
        <taxon>Bacteria</taxon>
        <taxon>Bacillati</taxon>
        <taxon>Actinomycetota</taxon>
        <taxon>Actinomycetes</taxon>
        <taxon>Micrococcales</taxon>
        <taxon>Dermabacteraceae</taxon>
        <taxon>Brachybacterium</taxon>
    </lineage>
</organism>
<accession>A0ABS1BDS2</accession>
<proteinExistence type="inferred from homology"/>
<dbReference type="InterPro" id="IPR003439">
    <property type="entry name" value="ABC_transporter-like_ATP-bd"/>
</dbReference>
<dbReference type="Proteomes" id="UP000612352">
    <property type="component" value="Unassembled WGS sequence"/>
</dbReference>
<dbReference type="NCBIfam" id="NF008453">
    <property type="entry name" value="PRK11308.1"/>
    <property type="match status" value="2"/>
</dbReference>
<dbReference type="InterPro" id="IPR017871">
    <property type="entry name" value="ABC_transporter-like_CS"/>
</dbReference>
<evidence type="ECO:0000256" key="2">
    <source>
        <dbReference type="ARBA" id="ARBA00022448"/>
    </source>
</evidence>
<dbReference type="InterPro" id="IPR003593">
    <property type="entry name" value="AAA+_ATPase"/>
</dbReference>
<sequence>MSDPILTVTDLSVGFETEAGHVQAVQNLSYQVRPGEALAIVGESGSGKSVSSLAVMGLLPGSAQITGDIELMGKKIFTMNDRELSQLRGDTISMVFQDPLSALTPVFTVGDQISEVVRIHHPDVSKQKAADRAIELLEAVGIPEPRRRAQQYPHEFSGGMRQRVMIAMAIANEPELIIADEPTTALDVTIQAQVMELLKSAQEMLGAATILITHDMGVVAGFADRVLVMKDAQMVETGDVEQIFYEPREQYTRNLLSAVPRIDQGAEGGSVAGAAMRKVAEVATSEDSRPREERPVVLAVEDLHRIYPITKGAVVRRKVGEQRAVDGISFDIREGECMALVGESGCGKTTTLMEIMQLRTPQQGEIRIDGRPTGSLSRKERAKLRSEVTLVFQDPMASLDPRMPIGDILKEPMRVQGYSAKKMNERVDWLLKTVELKPEHASRYPTEFSGGQRQRVGVARALACDPKLIILDEPTSALDVTVQAGVLALLADLKTRLGVSYLFVSHDLSVVRHISDRISVMRKGQIVESGPTERVFDDPQHEYTKELLAAVPIPDPKVARTRSRNVIDAAAFRGHAAGGTAESSGSVRA</sequence>
<keyword evidence="7" id="KW-1185">Reference proteome</keyword>
<feature type="domain" description="ABC transporter" evidence="5">
    <location>
        <begin position="6"/>
        <end position="256"/>
    </location>
</feature>
<gene>
    <name evidence="6" type="ORF">I8D64_15415</name>
</gene>
<dbReference type="EMBL" id="JAEDAJ010000013">
    <property type="protein sequence ID" value="MBK0332790.1"/>
    <property type="molecule type" value="Genomic_DNA"/>
</dbReference>
<protein>
    <submittedName>
        <fullName evidence="6">ABC transporter ATP-binding protein</fullName>
    </submittedName>
</protein>
<keyword evidence="4 6" id="KW-0067">ATP-binding</keyword>
<dbReference type="GO" id="GO:0005524">
    <property type="term" value="F:ATP binding"/>
    <property type="evidence" value="ECO:0007669"/>
    <property type="project" value="UniProtKB-KW"/>
</dbReference>
<dbReference type="SUPFAM" id="SSF52540">
    <property type="entry name" value="P-loop containing nucleoside triphosphate hydrolases"/>
    <property type="match status" value="2"/>
</dbReference>
<dbReference type="CDD" id="cd03257">
    <property type="entry name" value="ABC_NikE_OppD_transporters"/>
    <property type="match status" value="2"/>
</dbReference>
<dbReference type="PANTHER" id="PTHR43776:SF7">
    <property type="entry name" value="D,D-DIPEPTIDE TRANSPORT ATP-BINDING PROTEIN DDPF-RELATED"/>
    <property type="match status" value="1"/>
</dbReference>
<comment type="caution">
    <text evidence="6">The sequence shown here is derived from an EMBL/GenBank/DDBJ whole genome shotgun (WGS) entry which is preliminary data.</text>
</comment>
<evidence type="ECO:0000313" key="6">
    <source>
        <dbReference type="EMBL" id="MBK0332790.1"/>
    </source>
</evidence>
<dbReference type="SMART" id="SM00382">
    <property type="entry name" value="AAA"/>
    <property type="match status" value="2"/>
</dbReference>